<feature type="binding site" evidence="9">
    <location>
        <begin position="107"/>
        <end position="108"/>
    </location>
    <ligand>
        <name>pyridoxal 5'-phosphate</name>
        <dbReference type="ChEBI" id="CHEBI:597326"/>
    </ligand>
</feature>
<evidence type="ECO:0000256" key="4">
    <source>
        <dbReference type="ARBA" id="ARBA00022679"/>
    </source>
</evidence>
<protein>
    <recommendedName>
        <fullName evidence="9">Acetylornithine aminotransferase</fullName>
        <shortName evidence="9">ACOAT</shortName>
        <ecNumber evidence="9">2.6.1.11</ecNumber>
    </recommendedName>
</protein>
<name>A0A846QJ85_9BACT</name>
<evidence type="ECO:0000256" key="1">
    <source>
        <dbReference type="ARBA" id="ARBA00011881"/>
    </source>
</evidence>
<keyword evidence="4 9" id="KW-0808">Transferase</keyword>
<comment type="catalytic activity">
    <reaction evidence="9">
        <text>N(2)-acetyl-L-ornithine + 2-oxoglutarate = N-acetyl-L-glutamate 5-semialdehyde + L-glutamate</text>
        <dbReference type="Rhea" id="RHEA:18049"/>
        <dbReference type="ChEBI" id="CHEBI:16810"/>
        <dbReference type="ChEBI" id="CHEBI:29123"/>
        <dbReference type="ChEBI" id="CHEBI:29985"/>
        <dbReference type="ChEBI" id="CHEBI:57805"/>
        <dbReference type="EC" id="2.6.1.11"/>
    </reaction>
</comment>
<reference evidence="10 11" key="1">
    <citation type="submission" date="2020-03" db="EMBL/GenBank/DDBJ databases">
        <title>Genomic Encyclopedia of Type Strains, Phase IV (KMG-IV): sequencing the most valuable type-strain genomes for metagenomic binning, comparative biology and taxonomic classification.</title>
        <authorList>
            <person name="Goeker M."/>
        </authorList>
    </citation>
    <scope>NUCLEOTIDE SEQUENCE [LARGE SCALE GENOMIC DNA]</scope>
    <source>
        <strain evidence="10 11">DSM 24233</strain>
    </source>
</reference>
<dbReference type="PANTHER" id="PTHR11986">
    <property type="entry name" value="AMINOTRANSFERASE CLASS III"/>
    <property type="match status" value="1"/>
</dbReference>
<evidence type="ECO:0000313" key="10">
    <source>
        <dbReference type="EMBL" id="NJB67127.1"/>
    </source>
</evidence>
<dbReference type="GO" id="GO:0042802">
    <property type="term" value="F:identical protein binding"/>
    <property type="evidence" value="ECO:0007669"/>
    <property type="project" value="TreeGrafter"/>
</dbReference>
<dbReference type="PIRSF" id="PIRSF000521">
    <property type="entry name" value="Transaminase_4ab_Lys_Orn"/>
    <property type="match status" value="1"/>
</dbReference>
<evidence type="ECO:0000256" key="7">
    <source>
        <dbReference type="ARBA" id="ARBA00052998"/>
    </source>
</evidence>
<dbReference type="GO" id="GO:0030170">
    <property type="term" value="F:pyridoxal phosphate binding"/>
    <property type="evidence" value="ECO:0007669"/>
    <property type="project" value="InterPro"/>
</dbReference>
<comment type="miscellaneous">
    <text evidence="9">May also have succinyldiaminopimelate aminotransferase activity, thus carrying out the corresponding step in lysine biosynthesis.</text>
</comment>
<dbReference type="Gene3D" id="3.40.640.10">
    <property type="entry name" value="Type I PLP-dependent aspartate aminotransferase-like (Major domain)"/>
    <property type="match status" value="1"/>
</dbReference>
<feature type="binding site" evidence="9">
    <location>
        <position position="282"/>
    </location>
    <ligand>
        <name>N(2)-acetyl-L-ornithine</name>
        <dbReference type="ChEBI" id="CHEBI:57805"/>
    </ligand>
</feature>
<dbReference type="NCBIfam" id="NF002325">
    <property type="entry name" value="PRK01278.1"/>
    <property type="match status" value="1"/>
</dbReference>
<dbReference type="Proteomes" id="UP000580856">
    <property type="component" value="Unassembled WGS sequence"/>
</dbReference>
<sequence length="406" mass="44019">MSDAFEALTKRDHDSICNTYARYPLAIDHASGTRLFDVDGREYVDLLAGIAVCNLGHGNPELLETVTRQWTKLVHSSNLFHQQEQVELAEKLLATCGADKVFFCNSGAEANEAAIKIARRYMHVVRKRDAYEVITLDGSFHGRTLATLTATGQAKVKDGFDPLPEGFKTVPFMDLDAVREAITDKTAAVMVELIQGERGVRPLSQEFVDGLVALCREHDILLIVDEVQTGLGRTGKYWAHQHYGITPDVFTTAKPLANGLPMGAMFAREEMAAAFTPGTHGTTFGGGALVSAVASRVLDIMKRDAICERAADTGRYAMGLFEGLKAAHPDKVAEVRGLGLIIGIELTMPGKDIWNALIDAGFVCNLTQGNILRLLPPLIIEKDDIARFAQTLDGLLAAAGLPKSEA</sequence>
<dbReference type="InterPro" id="IPR049704">
    <property type="entry name" value="Aminotrans_3_PPA_site"/>
</dbReference>
<keyword evidence="2 9" id="KW-0032">Aminotransferase</keyword>
<feature type="binding site" evidence="9">
    <location>
        <begin position="225"/>
        <end position="228"/>
    </location>
    <ligand>
        <name>pyridoxal 5'-phosphate</name>
        <dbReference type="ChEBI" id="CHEBI:597326"/>
    </ligand>
</feature>
<gene>
    <name evidence="9" type="primary">argD</name>
    <name evidence="10" type="ORF">GGQ74_000767</name>
</gene>
<dbReference type="FunFam" id="3.40.640.10:FF:000004">
    <property type="entry name" value="Acetylornithine aminotransferase"/>
    <property type="match status" value="1"/>
</dbReference>
<dbReference type="UniPathway" id="UPA00068">
    <property type="reaction ID" value="UER00109"/>
</dbReference>
<comment type="subcellular location">
    <subcellularLocation>
        <location evidence="9">Cytoplasm</location>
    </subcellularLocation>
</comment>
<dbReference type="AlphaFoldDB" id="A0A846QJ85"/>
<dbReference type="InterPro" id="IPR015424">
    <property type="entry name" value="PyrdxlP-dep_Trfase"/>
</dbReference>
<comment type="cofactor">
    <cofactor evidence="9">
        <name>pyridoxal 5'-phosphate</name>
        <dbReference type="ChEBI" id="CHEBI:597326"/>
    </cofactor>
    <text evidence="9">Binds 1 pyridoxal phosphate per subunit.</text>
</comment>
<dbReference type="InterPro" id="IPR015422">
    <property type="entry name" value="PyrdxlP-dep_Trfase_small"/>
</dbReference>
<evidence type="ECO:0000256" key="8">
    <source>
        <dbReference type="ARBA" id="ARBA00060602"/>
    </source>
</evidence>
<accession>A0A846QJ85</accession>
<dbReference type="GO" id="GO:0005737">
    <property type="term" value="C:cytoplasm"/>
    <property type="evidence" value="ECO:0007669"/>
    <property type="project" value="UniProtKB-SubCell"/>
</dbReference>
<comment type="subunit">
    <text evidence="1">Homotetramer.</text>
</comment>
<keyword evidence="5 9" id="KW-0663">Pyridoxal phosphate</keyword>
<dbReference type="RefSeq" id="WP_167940207.1">
    <property type="nucleotide sequence ID" value="NZ_JAATJA010000001.1"/>
</dbReference>
<feature type="binding site" evidence="9">
    <location>
        <position position="140"/>
    </location>
    <ligand>
        <name>pyridoxal 5'-phosphate</name>
        <dbReference type="ChEBI" id="CHEBI:597326"/>
    </ligand>
</feature>
<dbReference type="InterPro" id="IPR015421">
    <property type="entry name" value="PyrdxlP-dep_Trfase_major"/>
</dbReference>
<dbReference type="GO" id="GO:0006526">
    <property type="term" value="P:L-arginine biosynthetic process"/>
    <property type="evidence" value="ECO:0007669"/>
    <property type="project" value="UniProtKB-UniRule"/>
</dbReference>
<dbReference type="InterPro" id="IPR005814">
    <property type="entry name" value="Aminotrans_3"/>
</dbReference>
<organism evidence="10 11">
    <name type="scientific">Desulfobaculum xiamenense</name>
    <dbReference type="NCBI Taxonomy" id="995050"/>
    <lineage>
        <taxon>Bacteria</taxon>
        <taxon>Pseudomonadati</taxon>
        <taxon>Thermodesulfobacteriota</taxon>
        <taxon>Desulfovibrionia</taxon>
        <taxon>Desulfovibrionales</taxon>
        <taxon>Desulfovibrionaceae</taxon>
        <taxon>Desulfobaculum</taxon>
    </lineage>
</organism>
<evidence type="ECO:0000256" key="2">
    <source>
        <dbReference type="ARBA" id="ARBA00022576"/>
    </source>
</evidence>
<evidence type="ECO:0000256" key="9">
    <source>
        <dbReference type="HAMAP-Rule" id="MF_01107"/>
    </source>
</evidence>
<feature type="binding site" evidence="9">
    <location>
        <position position="283"/>
    </location>
    <ligand>
        <name>pyridoxal 5'-phosphate</name>
        <dbReference type="ChEBI" id="CHEBI:597326"/>
    </ligand>
</feature>
<dbReference type="SUPFAM" id="SSF53383">
    <property type="entry name" value="PLP-dependent transferases"/>
    <property type="match status" value="1"/>
</dbReference>
<comment type="caution">
    <text evidence="10">The sequence shown here is derived from an EMBL/GenBank/DDBJ whole genome shotgun (WGS) entry which is preliminary data.</text>
</comment>
<dbReference type="PANTHER" id="PTHR11986:SF79">
    <property type="entry name" value="ACETYLORNITHINE AMINOTRANSFERASE, MITOCHONDRIAL"/>
    <property type="match status" value="1"/>
</dbReference>
<comment type="catalytic activity">
    <reaction evidence="7">
        <text>taurine + pyruvate = sulfoacetaldehyde + L-alanine</text>
        <dbReference type="Rhea" id="RHEA:10420"/>
        <dbReference type="ChEBI" id="CHEBI:15361"/>
        <dbReference type="ChEBI" id="CHEBI:57972"/>
        <dbReference type="ChEBI" id="CHEBI:58246"/>
        <dbReference type="ChEBI" id="CHEBI:507393"/>
        <dbReference type="EC" id="2.6.1.77"/>
    </reaction>
    <physiologicalReaction direction="left-to-right" evidence="7">
        <dbReference type="Rhea" id="RHEA:10421"/>
    </physiologicalReaction>
</comment>
<dbReference type="GO" id="GO:0003992">
    <property type="term" value="F:N2-acetyl-L-ornithine:2-oxoglutarate 5-aminotransferase activity"/>
    <property type="evidence" value="ECO:0007669"/>
    <property type="project" value="UniProtKB-UniRule"/>
</dbReference>
<comment type="similarity">
    <text evidence="9">Belongs to the class-III pyridoxal-phosphate-dependent aminotransferase family. ArgD subfamily.</text>
</comment>
<dbReference type="PROSITE" id="PS00600">
    <property type="entry name" value="AA_TRANSFER_CLASS_3"/>
    <property type="match status" value="1"/>
</dbReference>
<dbReference type="CDD" id="cd00610">
    <property type="entry name" value="OAT_like"/>
    <property type="match status" value="1"/>
</dbReference>
<keyword evidence="6" id="KW-0670">Pyruvate</keyword>
<feature type="modified residue" description="N6-(pyridoxal phosphate)lysine" evidence="9">
    <location>
        <position position="254"/>
    </location>
</feature>
<comment type="subunit">
    <text evidence="9">Homodimer.</text>
</comment>
<evidence type="ECO:0000256" key="6">
    <source>
        <dbReference type="ARBA" id="ARBA00023317"/>
    </source>
</evidence>
<keyword evidence="11" id="KW-1185">Reference proteome</keyword>
<dbReference type="Gene3D" id="3.90.1150.10">
    <property type="entry name" value="Aspartate Aminotransferase, domain 1"/>
    <property type="match status" value="1"/>
</dbReference>
<feature type="binding site" evidence="9">
    <location>
        <position position="143"/>
    </location>
    <ligand>
        <name>N(2)-acetyl-L-ornithine</name>
        <dbReference type="ChEBI" id="CHEBI:57805"/>
    </ligand>
</feature>
<comment type="pathway">
    <text evidence="8">Organosulfur degradation; alkanesulfonate degradation.</text>
</comment>
<keyword evidence="3 9" id="KW-0028">Amino-acid biosynthesis</keyword>
<dbReference type="InterPro" id="IPR050103">
    <property type="entry name" value="Class-III_PLP-dep_AT"/>
</dbReference>
<keyword evidence="9" id="KW-0963">Cytoplasm</keyword>
<comment type="pathway">
    <text evidence="9">Amino-acid biosynthesis; L-arginine biosynthesis; N(2)-acetyl-L-ornithine from L-glutamate: step 4/4.</text>
</comment>
<dbReference type="Pfam" id="PF00202">
    <property type="entry name" value="Aminotran_3"/>
    <property type="match status" value="1"/>
</dbReference>
<dbReference type="NCBIfam" id="TIGR00707">
    <property type="entry name" value="argD"/>
    <property type="match status" value="1"/>
</dbReference>
<dbReference type="EMBL" id="JAATJA010000001">
    <property type="protein sequence ID" value="NJB67127.1"/>
    <property type="molecule type" value="Genomic_DNA"/>
</dbReference>
<proteinExistence type="inferred from homology"/>
<dbReference type="GO" id="GO:0031299">
    <property type="term" value="F:taurine-pyruvate aminotransferase activity"/>
    <property type="evidence" value="ECO:0007669"/>
    <property type="project" value="UniProtKB-EC"/>
</dbReference>
<dbReference type="InterPro" id="IPR004636">
    <property type="entry name" value="AcOrn/SuccOrn_fam"/>
</dbReference>
<evidence type="ECO:0000313" key="11">
    <source>
        <dbReference type="Proteomes" id="UP000580856"/>
    </source>
</evidence>
<dbReference type="HAMAP" id="MF_01107">
    <property type="entry name" value="ArgD_aminotrans_3"/>
    <property type="match status" value="1"/>
</dbReference>
<dbReference type="EC" id="2.6.1.11" evidence="9"/>
<keyword evidence="9" id="KW-0055">Arginine biosynthesis</keyword>
<evidence type="ECO:0000256" key="3">
    <source>
        <dbReference type="ARBA" id="ARBA00022605"/>
    </source>
</evidence>
<evidence type="ECO:0000256" key="5">
    <source>
        <dbReference type="ARBA" id="ARBA00022898"/>
    </source>
</evidence>